<accession>A0ABV2JEM9</accession>
<keyword evidence="1" id="KW-0812">Transmembrane</keyword>
<feature type="transmembrane region" description="Helical" evidence="1">
    <location>
        <begin position="219"/>
        <end position="246"/>
    </location>
</feature>
<feature type="transmembrane region" description="Helical" evidence="1">
    <location>
        <begin position="100"/>
        <end position="120"/>
    </location>
</feature>
<dbReference type="EMBL" id="JBEPLN010000011">
    <property type="protein sequence ID" value="MET3634219.1"/>
    <property type="molecule type" value="Genomic_DNA"/>
</dbReference>
<dbReference type="RefSeq" id="WP_354368396.1">
    <property type="nucleotide sequence ID" value="NZ_JBEPLN010000011.1"/>
</dbReference>
<gene>
    <name evidence="2" type="ORF">ABID28_000856</name>
</gene>
<comment type="caution">
    <text evidence="2">The sequence shown here is derived from an EMBL/GenBank/DDBJ whole genome shotgun (WGS) entry which is preliminary data.</text>
</comment>
<proteinExistence type="predicted"/>
<keyword evidence="1" id="KW-0472">Membrane</keyword>
<evidence type="ECO:0000313" key="3">
    <source>
        <dbReference type="Proteomes" id="UP001549037"/>
    </source>
</evidence>
<dbReference type="Pfam" id="PF06161">
    <property type="entry name" value="DUF975"/>
    <property type="match status" value="1"/>
</dbReference>
<feature type="transmembrane region" description="Helical" evidence="1">
    <location>
        <begin position="21"/>
        <end position="39"/>
    </location>
</feature>
<evidence type="ECO:0000256" key="1">
    <source>
        <dbReference type="SAM" id="Phobius"/>
    </source>
</evidence>
<dbReference type="PANTHER" id="PTHR40076">
    <property type="entry name" value="MEMBRANE PROTEIN-RELATED"/>
    <property type="match status" value="1"/>
</dbReference>
<feature type="transmembrane region" description="Helical" evidence="1">
    <location>
        <begin position="59"/>
        <end position="79"/>
    </location>
</feature>
<organism evidence="2 3">
    <name type="scientific">Streptococcus porcorum</name>
    <dbReference type="NCBI Taxonomy" id="701526"/>
    <lineage>
        <taxon>Bacteria</taxon>
        <taxon>Bacillati</taxon>
        <taxon>Bacillota</taxon>
        <taxon>Bacilli</taxon>
        <taxon>Lactobacillales</taxon>
        <taxon>Streptococcaceae</taxon>
        <taxon>Streptococcus</taxon>
    </lineage>
</organism>
<dbReference type="InterPro" id="IPR010380">
    <property type="entry name" value="DUF975"/>
</dbReference>
<protein>
    <submittedName>
        <fullName evidence="2">Membrane protein</fullName>
    </submittedName>
</protein>
<evidence type="ECO:0000313" key="2">
    <source>
        <dbReference type="EMBL" id="MET3634219.1"/>
    </source>
</evidence>
<reference evidence="2 3" key="1">
    <citation type="submission" date="2024-06" db="EMBL/GenBank/DDBJ databases">
        <title>Genomic Encyclopedia of Type Strains, Phase IV (KMG-IV): sequencing the most valuable type-strain genomes for metagenomic binning, comparative biology and taxonomic classification.</title>
        <authorList>
            <person name="Goeker M."/>
        </authorList>
    </citation>
    <scope>NUCLEOTIDE SEQUENCE [LARGE SCALE GENOMIC DNA]</scope>
    <source>
        <strain evidence="2 3">DSM 28302</strain>
    </source>
</reference>
<sequence>MSLKQMRQVARLHLAQLKGRYLFFLLPILLIFVSSSISYRQEIQTQLDWDWSDTVFPILVNLLNMGITLSVIMSLVYSLRGKKERLTLADAVMIFDNHTIFKVIWLAIVRLIFLLPWLFFTIMGTMINTVGIPALSEIVIYSQDIWSQLQTWIALALVLVGLGLQLFGIVLFVIKCFAYSQAEYVLLDALSDGSYENASKILSESQDLMRKQKFKFFRLHLSFLGWYLLVLITFGFAIIYVLPYYLTARAVFYHELRKRLGKKPSTT</sequence>
<name>A0ABV2JEM9_9STRE</name>
<dbReference type="PANTHER" id="PTHR40076:SF1">
    <property type="entry name" value="MEMBRANE PROTEIN"/>
    <property type="match status" value="1"/>
</dbReference>
<dbReference type="Proteomes" id="UP001549037">
    <property type="component" value="Unassembled WGS sequence"/>
</dbReference>
<keyword evidence="3" id="KW-1185">Reference proteome</keyword>
<feature type="transmembrane region" description="Helical" evidence="1">
    <location>
        <begin position="152"/>
        <end position="174"/>
    </location>
</feature>
<keyword evidence="1" id="KW-1133">Transmembrane helix</keyword>